<protein>
    <submittedName>
        <fullName evidence="1">Rhomboid family intramembrane serine protease</fullName>
    </submittedName>
</protein>
<proteinExistence type="predicted"/>
<sequence length="237" mass="26255">MAGSVIITCKKCGMPLKKGTKVCSYCRQDTGYLINRAPKEKKTGIRILGHTIRLPWVTLILVLLNALAGIYKLAGGEYDVLRNFGMYQGALQQGEYGRIILSSFLHLGFPHFIGNMYALLTYGFVFENRIGRWKYLAIYLVSMLGSALLINFVGGNAIHAGASGAIWGLMAANLLYCIFTRRKFLYMLYALHAVIGNVLYTFSSHVSWQGHFGGAIAGALIALLLFAKERKESKPIF</sequence>
<keyword evidence="1" id="KW-0378">Hydrolase</keyword>
<organism evidence="1 2">
    <name type="scientific">Aristaeella hokkaidonensis</name>
    <dbReference type="NCBI Taxonomy" id="3046382"/>
    <lineage>
        <taxon>Bacteria</taxon>
        <taxon>Bacillati</taxon>
        <taxon>Bacillota</taxon>
        <taxon>Clostridia</taxon>
        <taxon>Eubacteriales</taxon>
        <taxon>Aristaeellaceae</taxon>
        <taxon>Aristaeella</taxon>
    </lineage>
</organism>
<keyword evidence="2" id="KW-1185">Reference proteome</keyword>
<accession>A0AC61MXH9</accession>
<dbReference type="EMBL" id="CP068393">
    <property type="protein sequence ID" value="QUC67662.1"/>
    <property type="molecule type" value="Genomic_DNA"/>
</dbReference>
<evidence type="ECO:0000313" key="2">
    <source>
        <dbReference type="Proteomes" id="UP000682782"/>
    </source>
</evidence>
<reference evidence="1" key="1">
    <citation type="submission" date="2021-01" db="EMBL/GenBank/DDBJ databases">
        <title>Complete genome sequence of Clostridiales bacterium R-7.</title>
        <authorList>
            <person name="Mahoney-Kurpe S.C."/>
            <person name="Palevich N."/>
            <person name="Koike S."/>
            <person name="Moon C.D."/>
            <person name="Attwood G.T."/>
        </authorList>
    </citation>
    <scope>NUCLEOTIDE SEQUENCE</scope>
    <source>
        <strain evidence="1">R-7</strain>
    </source>
</reference>
<name>A0AC61MXH9_9FIRM</name>
<dbReference type="Proteomes" id="UP000682782">
    <property type="component" value="Chromosome"/>
</dbReference>
<keyword evidence="1" id="KW-0645">Protease</keyword>
<evidence type="ECO:0000313" key="1">
    <source>
        <dbReference type="EMBL" id="QUC67662.1"/>
    </source>
</evidence>
<gene>
    <name evidence="1" type="ORF">JYE49_02870</name>
</gene>